<evidence type="ECO:0000256" key="1">
    <source>
        <dbReference type="PROSITE-ProRule" id="PRU01211"/>
    </source>
</evidence>
<dbReference type="PANTHER" id="PTHR10127:SF850">
    <property type="entry name" value="METALLOENDOPEPTIDASE"/>
    <property type="match status" value="1"/>
</dbReference>
<dbReference type="GO" id="GO:0006508">
    <property type="term" value="P:proteolysis"/>
    <property type="evidence" value="ECO:0007669"/>
    <property type="project" value="UniProtKB-KW"/>
</dbReference>
<comment type="caution">
    <text evidence="3">The sequence shown here is derived from an EMBL/GenBank/DDBJ whole genome shotgun (WGS) entry which is preliminary data.</text>
</comment>
<dbReference type="OrthoDB" id="8455098at2"/>
<keyword evidence="1" id="KW-0378">Hydrolase</keyword>
<dbReference type="InterPro" id="IPR024079">
    <property type="entry name" value="MetalloPept_cat_dom_sf"/>
</dbReference>
<organism evidence="3 4">
    <name type="scientific">Dyadobacter luticola</name>
    <dbReference type="NCBI Taxonomy" id="1979387"/>
    <lineage>
        <taxon>Bacteria</taxon>
        <taxon>Pseudomonadati</taxon>
        <taxon>Bacteroidota</taxon>
        <taxon>Cytophagia</taxon>
        <taxon>Cytophagales</taxon>
        <taxon>Spirosomataceae</taxon>
        <taxon>Dyadobacter</taxon>
    </lineage>
</organism>
<feature type="binding site" evidence="1">
    <location>
        <position position="199"/>
    </location>
    <ligand>
        <name>Zn(2+)</name>
        <dbReference type="ChEBI" id="CHEBI:29105"/>
        <note>catalytic</note>
    </ligand>
</feature>
<dbReference type="AlphaFoldDB" id="A0A5R9L555"/>
<dbReference type="RefSeq" id="WP_138364912.1">
    <property type="nucleotide sequence ID" value="NZ_VCEJ01000002.1"/>
</dbReference>
<dbReference type="InterPro" id="IPR001506">
    <property type="entry name" value="Peptidase_M12A"/>
</dbReference>
<feature type="active site" evidence="1">
    <location>
        <position position="196"/>
    </location>
</feature>
<gene>
    <name evidence="3" type="ORF">FEN17_08920</name>
</gene>
<keyword evidence="1" id="KW-0479">Metal-binding</keyword>
<evidence type="ECO:0000259" key="2">
    <source>
        <dbReference type="PROSITE" id="PS51864"/>
    </source>
</evidence>
<name>A0A5R9L555_9BACT</name>
<comment type="caution">
    <text evidence="1">Lacks conserved residue(s) required for the propagation of feature annotation.</text>
</comment>
<keyword evidence="4" id="KW-1185">Reference proteome</keyword>
<keyword evidence="1" id="KW-0862">Zinc</keyword>
<dbReference type="GO" id="GO:0004222">
    <property type="term" value="F:metalloendopeptidase activity"/>
    <property type="evidence" value="ECO:0007669"/>
    <property type="project" value="UniProtKB-UniRule"/>
</dbReference>
<evidence type="ECO:0000313" key="3">
    <source>
        <dbReference type="EMBL" id="TLV03703.1"/>
    </source>
</evidence>
<dbReference type="SMART" id="SM00235">
    <property type="entry name" value="ZnMc"/>
    <property type="match status" value="1"/>
</dbReference>
<dbReference type="InterPro" id="IPR006026">
    <property type="entry name" value="Peptidase_Metallo"/>
</dbReference>
<dbReference type="SUPFAM" id="SSF55486">
    <property type="entry name" value="Metalloproteases ('zincins'), catalytic domain"/>
    <property type="match status" value="1"/>
</dbReference>
<dbReference type="PANTHER" id="PTHR10127">
    <property type="entry name" value="DISCOIDIN, CUB, EGF, LAMININ , AND ZINC METALLOPROTEASE DOMAIN CONTAINING"/>
    <property type="match status" value="1"/>
</dbReference>
<comment type="cofactor">
    <cofactor evidence="1">
        <name>Zn(2+)</name>
        <dbReference type="ChEBI" id="CHEBI:29105"/>
    </cofactor>
    <text evidence="1">Binds 1 zinc ion per subunit.</text>
</comment>
<dbReference type="Pfam" id="PF01400">
    <property type="entry name" value="Astacin"/>
    <property type="match status" value="1"/>
</dbReference>
<proteinExistence type="predicted"/>
<dbReference type="SUPFAM" id="SSF63825">
    <property type="entry name" value="YWTD domain"/>
    <property type="match status" value="1"/>
</dbReference>
<dbReference type="PROSITE" id="PS51864">
    <property type="entry name" value="ASTACIN"/>
    <property type="match status" value="1"/>
</dbReference>
<feature type="binding site" evidence="1">
    <location>
        <position position="195"/>
    </location>
    <ligand>
        <name>Zn(2+)</name>
        <dbReference type="ChEBI" id="CHEBI:29105"/>
        <note>catalytic</note>
    </ligand>
</feature>
<dbReference type="EMBL" id="VCEJ01000002">
    <property type="protein sequence ID" value="TLV03703.1"/>
    <property type="molecule type" value="Genomic_DNA"/>
</dbReference>
<keyword evidence="1" id="KW-0482">Metalloprotease</keyword>
<keyword evidence="1" id="KW-0645">Protease</keyword>
<dbReference type="GO" id="GO:0008270">
    <property type="term" value="F:zinc ion binding"/>
    <property type="evidence" value="ECO:0007669"/>
    <property type="project" value="UniProtKB-UniRule"/>
</dbReference>
<evidence type="ECO:0000313" key="4">
    <source>
        <dbReference type="Proteomes" id="UP000306402"/>
    </source>
</evidence>
<dbReference type="Gene3D" id="3.40.390.10">
    <property type="entry name" value="Collagenase (Catalytic Domain)"/>
    <property type="match status" value="1"/>
</dbReference>
<dbReference type="Proteomes" id="UP000306402">
    <property type="component" value="Unassembled WGS sequence"/>
</dbReference>
<reference evidence="3 4" key="1">
    <citation type="submission" date="2019-05" db="EMBL/GenBank/DDBJ databases">
        <authorList>
            <person name="Qu J.-H."/>
        </authorList>
    </citation>
    <scope>NUCLEOTIDE SEQUENCE [LARGE SCALE GENOMIC DNA]</scope>
    <source>
        <strain evidence="3 4">T17</strain>
    </source>
</reference>
<feature type="binding site" evidence="1">
    <location>
        <position position="205"/>
    </location>
    <ligand>
        <name>Zn(2+)</name>
        <dbReference type="ChEBI" id="CHEBI:29105"/>
        <note>catalytic</note>
    </ligand>
</feature>
<accession>A0A5R9L555</accession>
<dbReference type="PRINTS" id="PR00480">
    <property type="entry name" value="ASTACIN"/>
</dbReference>
<feature type="domain" description="Peptidase M12A" evidence="2">
    <location>
        <begin position="97"/>
        <end position="298"/>
    </location>
</feature>
<sequence>MQHIRKFSKTTLALGAALYLFSCREMQPESPVESAQKPPIDQIAPELAYPGEKGKIKKGVLRGTEITYAEIDGKAVFEGDIILSPEQLEHTGNARTDALTKLTSLWSNNTIPYTIDASVKDKQVILAAMAEIESKTQLRFRDKNNRSNPFPISPLIRVNYVTFQVGRGYASSVGPVGGQQFVTLPPWGTKGGVLHELAHTIGMYHEHTRPDRNSYVKINANNMDPADMQNVGKFSDNTHDPLPYRKFDFTSIMMLDSWAYSNNGQPVMTTMDNKTFTVQRDHLSPTDVDAIIAMYSNVLIGKEDNIYLGDSTTGRTVENAGYLPGYKKMFATSEYLYVADKSYLFEMNKKSGTGGYPIWVIPQGTSAIKAFTYANKNLYALQNGYLLRFAFPWGGGNPEKLGGQLWQGASAITYASGNLFIISGDVLYRVSLTGTSSSPIGYGYQGTTELVTLKDKVYALRPSGKLYRIDLVSGTPVLHTNTSYATNAQLASNGKNLLITSGNSLLNVSESGVVKVLSDGWAGATDLAVVNPDVK</sequence>
<protein>
    <recommendedName>
        <fullName evidence="2">Peptidase M12A domain-containing protein</fullName>
    </recommendedName>
</protein>